<evidence type="ECO:0000256" key="3">
    <source>
        <dbReference type="ARBA" id="ARBA00023015"/>
    </source>
</evidence>
<dbReference type="CDD" id="cd11391">
    <property type="entry name" value="bHLH_PAS"/>
    <property type="match status" value="1"/>
</dbReference>
<dbReference type="SMART" id="SM00091">
    <property type="entry name" value="PAS"/>
    <property type="match status" value="2"/>
</dbReference>
<evidence type="ECO:0000259" key="9">
    <source>
        <dbReference type="PROSITE" id="PS50888"/>
    </source>
</evidence>
<dbReference type="InterPro" id="IPR050933">
    <property type="entry name" value="Circadian_TF"/>
</dbReference>
<comment type="subcellular location">
    <subcellularLocation>
        <location evidence="1">Nucleus</location>
    </subcellularLocation>
</comment>
<dbReference type="GO" id="GO:0005634">
    <property type="term" value="C:nucleus"/>
    <property type="evidence" value="ECO:0007669"/>
    <property type="project" value="UniProtKB-SubCell"/>
</dbReference>
<dbReference type="GeneID" id="100747843"/>
<accession>A0A6P6F8B2</accession>
<keyword evidence="2" id="KW-0677">Repeat</keyword>
<feature type="region of interest" description="Disordered" evidence="7">
    <location>
        <begin position="392"/>
        <end position="413"/>
    </location>
</feature>
<dbReference type="PROSITE" id="PS50112">
    <property type="entry name" value="PAS"/>
    <property type="match status" value="2"/>
</dbReference>
<dbReference type="InterPro" id="IPR000014">
    <property type="entry name" value="PAS"/>
</dbReference>
<name>A0A6P6F8B2_BOMIM</name>
<feature type="domain" description="PAS" evidence="8">
    <location>
        <begin position="265"/>
        <end position="314"/>
    </location>
</feature>
<dbReference type="SUPFAM" id="SSF55785">
    <property type="entry name" value="PYP-like sensor domain (PAS domain)"/>
    <property type="match status" value="2"/>
</dbReference>
<feature type="domain" description="PAS" evidence="8">
    <location>
        <begin position="82"/>
        <end position="142"/>
    </location>
</feature>
<dbReference type="CDD" id="cd00130">
    <property type="entry name" value="PAS"/>
    <property type="match status" value="2"/>
</dbReference>
<evidence type="ECO:0000259" key="8">
    <source>
        <dbReference type="PROSITE" id="PS50112"/>
    </source>
</evidence>
<evidence type="ECO:0000256" key="7">
    <source>
        <dbReference type="SAM" id="MobiDB-lite"/>
    </source>
</evidence>
<dbReference type="PRINTS" id="PR00785">
    <property type="entry name" value="NCTRNSLOCATR"/>
</dbReference>
<keyword evidence="5" id="KW-0804">Transcription</keyword>
<dbReference type="InterPro" id="IPR001067">
    <property type="entry name" value="Nuc_translocat"/>
</dbReference>
<evidence type="ECO:0000256" key="5">
    <source>
        <dbReference type="ARBA" id="ARBA00023163"/>
    </source>
</evidence>
<feature type="region of interest" description="Disordered" evidence="7">
    <location>
        <begin position="135"/>
        <end position="171"/>
    </location>
</feature>
<evidence type="ECO:0000313" key="10">
    <source>
        <dbReference type="Proteomes" id="UP000515180"/>
    </source>
</evidence>
<dbReference type="RefSeq" id="XP_024221859.1">
    <property type="nucleotide sequence ID" value="XM_024366091.2"/>
</dbReference>
<feature type="compositionally biased region" description="Basic and acidic residues" evidence="7">
    <location>
        <begin position="494"/>
        <end position="525"/>
    </location>
</feature>
<dbReference type="NCBIfam" id="TIGR00229">
    <property type="entry name" value="sensory_box"/>
    <property type="match status" value="1"/>
</dbReference>
<dbReference type="Pfam" id="PF00010">
    <property type="entry name" value="HLH"/>
    <property type="match status" value="1"/>
</dbReference>
<dbReference type="PROSITE" id="PS50888">
    <property type="entry name" value="BHLH"/>
    <property type="match status" value="1"/>
</dbReference>
<feature type="region of interest" description="Disordered" evidence="7">
    <location>
        <begin position="635"/>
        <end position="662"/>
    </location>
</feature>
<evidence type="ECO:0000313" key="11">
    <source>
        <dbReference type="RefSeq" id="XP_024221859.1"/>
    </source>
</evidence>
<evidence type="ECO:0000313" key="12">
    <source>
        <dbReference type="RefSeq" id="XP_024221860.1"/>
    </source>
</evidence>
<dbReference type="GO" id="GO:0046983">
    <property type="term" value="F:protein dimerization activity"/>
    <property type="evidence" value="ECO:0007669"/>
    <property type="project" value="InterPro"/>
</dbReference>
<keyword evidence="6" id="KW-0539">Nucleus</keyword>
<feature type="domain" description="BHLH" evidence="9">
    <location>
        <begin position="1"/>
        <end position="47"/>
    </location>
</feature>
<evidence type="ECO:0000256" key="1">
    <source>
        <dbReference type="ARBA" id="ARBA00004123"/>
    </source>
</evidence>
<dbReference type="GO" id="GO:0003700">
    <property type="term" value="F:DNA-binding transcription factor activity"/>
    <property type="evidence" value="ECO:0007669"/>
    <property type="project" value="InterPro"/>
</dbReference>
<dbReference type="PANTHER" id="PTHR23042">
    <property type="entry name" value="CIRCADIAN PROTEIN CLOCK/ARNT/BMAL/PAS"/>
    <property type="match status" value="1"/>
</dbReference>
<dbReference type="GO" id="GO:0003677">
    <property type="term" value="F:DNA binding"/>
    <property type="evidence" value="ECO:0007669"/>
    <property type="project" value="UniProtKB-KW"/>
</dbReference>
<dbReference type="InterPro" id="IPR036638">
    <property type="entry name" value="HLH_DNA-bd_sf"/>
</dbReference>
<protein>
    <submittedName>
        <fullName evidence="11 12">Circadian locomoter output cycles protein kaput isoform X4</fullName>
    </submittedName>
</protein>
<reference evidence="11 12" key="1">
    <citation type="submission" date="2025-04" db="UniProtKB">
        <authorList>
            <consortium name="RefSeq"/>
        </authorList>
    </citation>
    <scope>IDENTIFICATION</scope>
</reference>
<feature type="region of interest" description="Disordered" evidence="7">
    <location>
        <begin position="477"/>
        <end position="534"/>
    </location>
</feature>
<evidence type="ECO:0000256" key="2">
    <source>
        <dbReference type="ARBA" id="ARBA00022737"/>
    </source>
</evidence>
<dbReference type="RefSeq" id="XP_024221860.1">
    <property type="nucleotide sequence ID" value="XM_024366092.2"/>
</dbReference>
<dbReference type="AlphaFoldDB" id="A0A6P6F8B2"/>
<dbReference type="SUPFAM" id="SSF47459">
    <property type="entry name" value="HLH, helix-loop-helix DNA-binding domain"/>
    <property type="match status" value="1"/>
</dbReference>
<keyword evidence="10" id="KW-1185">Reference proteome</keyword>
<dbReference type="InterPro" id="IPR035965">
    <property type="entry name" value="PAS-like_dom_sf"/>
</dbReference>
<dbReference type="GO" id="GO:0005667">
    <property type="term" value="C:transcription regulator complex"/>
    <property type="evidence" value="ECO:0007669"/>
    <property type="project" value="InterPro"/>
</dbReference>
<dbReference type="Pfam" id="PF14598">
    <property type="entry name" value="PAS_11"/>
    <property type="match status" value="1"/>
</dbReference>
<dbReference type="Pfam" id="PF00989">
    <property type="entry name" value="PAS"/>
    <property type="match status" value="1"/>
</dbReference>
<dbReference type="InterPro" id="IPR011598">
    <property type="entry name" value="bHLH_dom"/>
</dbReference>
<keyword evidence="3" id="KW-0805">Transcription regulation</keyword>
<dbReference type="Proteomes" id="UP000515180">
    <property type="component" value="Unplaced"/>
</dbReference>
<organism evidence="10 12">
    <name type="scientific">Bombus impatiens</name>
    <name type="common">Bumblebee</name>
    <dbReference type="NCBI Taxonomy" id="132113"/>
    <lineage>
        <taxon>Eukaryota</taxon>
        <taxon>Metazoa</taxon>
        <taxon>Ecdysozoa</taxon>
        <taxon>Arthropoda</taxon>
        <taxon>Hexapoda</taxon>
        <taxon>Insecta</taxon>
        <taxon>Pterygota</taxon>
        <taxon>Neoptera</taxon>
        <taxon>Endopterygota</taxon>
        <taxon>Hymenoptera</taxon>
        <taxon>Apocrita</taxon>
        <taxon>Aculeata</taxon>
        <taxon>Apoidea</taxon>
        <taxon>Anthophila</taxon>
        <taxon>Apidae</taxon>
        <taxon>Bombus</taxon>
        <taxon>Pyrobombus</taxon>
    </lineage>
</organism>
<dbReference type="InterPro" id="IPR013767">
    <property type="entry name" value="PAS_fold"/>
</dbReference>
<keyword evidence="4" id="KW-0238">DNA-binding</keyword>
<dbReference type="Gene3D" id="3.30.450.20">
    <property type="entry name" value="PAS domain"/>
    <property type="match status" value="2"/>
</dbReference>
<proteinExistence type="predicted"/>
<evidence type="ECO:0000256" key="6">
    <source>
        <dbReference type="ARBA" id="ARBA00023242"/>
    </source>
</evidence>
<dbReference type="Gene3D" id="4.10.280.10">
    <property type="entry name" value="Helix-loop-helix DNA-binding domain"/>
    <property type="match status" value="1"/>
</dbReference>
<dbReference type="GO" id="GO:0005737">
    <property type="term" value="C:cytoplasm"/>
    <property type="evidence" value="ECO:0007669"/>
    <property type="project" value="InterPro"/>
</dbReference>
<dbReference type="SMART" id="SM00353">
    <property type="entry name" value="HLH"/>
    <property type="match status" value="1"/>
</dbReference>
<sequence>MAEKQRRDNLNTNISAMATLVPTVAESPRKMDKISILRLAAAFLRMRYTVGRGTVDFLPRELGELDLEKYIVDNLIESGGFFIVITTTGKIVYVSRQVQEHLGHTQADLLGHSLYTFIHPKDHEELTKNLTPDEMQGLVSSSTPHITDGVNDNSNSSEDSTTPKNDRKQFREQRRGFELRMLHHTASRREHTRYEWFEISGMLRLADACKNSDSNPNRTKHREITSTSNDIVFVGVARLLMRRPITKISIIDANKDEYITRHLVDGRIIYCDHRISVVAGYLSEEVSGMSAFGFMHMDDRIWAMVALRQMYDRAETCGSSCYRLTSKTGESIYLRTHGYLEVDKDSQIAVSFVCINTLVSEEEGVKLMNQMKKRFSATISETMRAMIQNGDDASIDLGSDSQHSRSSVEDPSQLEDAITYLVSDLSSPLPEDRLTASPMPNEQYVKAAMISQHLPPAAAQARKLGIKKINHYLMVQGKGSRNQKQESKANNNKQDSKERQDKSKSPEEKITLREVTKQHNLHDNSQDNQSSPQMNSIITTNESTAETYISTQRDSGMSHLEASQNVNILSPTAAAVKNPKNVSSSHNLCKIKVEHNIDAYTHQQKPVMDYVENNVDNNITSDSKNLPLKRIYSDEDTNTSCSKKRHSNVPYASSDSSDDQQNVSCKSFIDQEFSEHSSDFNQYNNINPQSINVAESPNSILNDVVIDYEQQVDSSVPFISPHLDDEFNRLQDLKDDPLLNPGLGANPDIIMKIIDDLRYVPILENPFNETQVQQLPDNNIINKEIKRKHLQLMNSIALQESELNNIERDLKNPVLRAKRESLTPQMGSIQAEHNKQKQILETLQQDHMQINIKHNIGV</sequence>
<gene>
    <name evidence="11 12" type="primary">LOC100747843</name>
</gene>
<evidence type="ECO:0000256" key="4">
    <source>
        <dbReference type="ARBA" id="ARBA00023125"/>
    </source>
</evidence>
<feature type="compositionally biased region" description="Low complexity" evidence="7">
    <location>
        <begin position="151"/>
        <end position="160"/>
    </location>
</feature>
<dbReference type="GO" id="GO:0045944">
    <property type="term" value="P:positive regulation of transcription by RNA polymerase II"/>
    <property type="evidence" value="ECO:0007669"/>
    <property type="project" value="UniProtKB-ARBA"/>
</dbReference>